<evidence type="ECO:0000256" key="5">
    <source>
        <dbReference type="ARBA" id="ARBA00022679"/>
    </source>
</evidence>
<dbReference type="Pfam" id="PF01035">
    <property type="entry name" value="DNA_binding_1"/>
    <property type="match status" value="1"/>
</dbReference>
<dbReference type="InterPro" id="IPR036631">
    <property type="entry name" value="MGMT_N_sf"/>
</dbReference>
<evidence type="ECO:0000256" key="8">
    <source>
        <dbReference type="ARBA" id="ARBA00049348"/>
    </source>
</evidence>
<name>A0A6N3BTQ8_STASI</name>
<protein>
    <recommendedName>
        <fullName evidence="9">Methylated-DNA--protein-cysteine methyltransferase</fullName>
        <ecNumber evidence="9">2.1.1.63</ecNumber>
    </recommendedName>
    <alternativeName>
        <fullName evidence="9">6-O-methylguanine-DNA methyltransferase</fullName>
        <shortName evidence="9">MGMT</shortName>
    </alternativeName>
    <alternativeName>
        <fullName evidence="9">O-6-methylguanine-DNA-alkyltransferase</fullName>
    </alternativeName>
</protein>
<evidence type="ECO:0000256" key="4">
    <source>
        <dbReference type="ARBA" id="ARBA00022603"/>
    </source>
</evidence>
<proteinExistence type="inferred from homology"/>
<dbReference type="NCBIfam" id="TIGR00589">
    <property type="entry name" value="ogt"/>
    <property type="match status" value="1"/>
</dbReference>
<organism evidence="12">
    <name type="scientific">Staphylococcus simulans</name>
    <dbReference type="NCBI Taxonomy" id="1286"/>
    <lineage>
        <taxon>Bacteria</taxon>
        <taxon>Bacillati</taxon>
        <taxon>Bacillota</taxon>
        <taxon>Bacilli</taxon>
        <taxon>Bacillales</taxon>
        <taxon>Staphylococcaceae</taxon>
        <taxon>Staphylococcus</taxon>
    </lineage>
</organism>
<dbReference type="AlphaFoldDB" id="A0A6N3BTQ8"/>
<dbReference type="PROSITE" id="PS00374">
    <property type="entry name" value="MGMT"/>
    <property type="match status" value="1"/>
</dbReference>
<gene>
    <name evidence="12" type="primary">ogt</name>
    <name evidence="12" type="ORF">SSLFYP27_01334</name>
</gene>
<keyword evidence="5 9" id="KW-0808">Transferase</keyword>
<comment type="catalytic activity">
    <reaction evidence="1 9">
        <text>a 4-O-methyl-thymidine in DNA + L-cysteinyl-[protein] = a thymidine in DNA + S-methyl-L-cysteinyl-[protein]</text>
        <dbReference type="Rhea" id="RHEA:53428"/>
        <dbReference type="Rhea" id="RHEA-COMP:10131"/>
        <dbReference type="Rhea" id="RHEA-COMP:10132"/>
        <dbReference type="Rhea" id="RHEA-COMP:13555"/>
        <dbReference type="Rhea" id="RHEA-COMP:13556"/>
        <dbReference type="ChEBI" id="CHEBI:29950"/>
        <dbReference type="ChEBI" id="CHEBI:82612"/>
        <dbReference type="ChEBI" id="CHEBI:137386"/>
        <dbReference type="ChEBI" id="CHEBI:137387"/>
        <dbReference type="EC" id="2.1.1.63"/>
    </reaction>
</comment>
<keyword evidence="4 9" id="KW-0489">Methyltransferase</keyword>
<evidence type="ECO:0000256" key="7">
    <source>
        <dbReference type="ARBA" id="ARBA00023204"/>
    </source>
</evidence>
<dbReference type="HAMAP" id="MF_00772">
    <property type="entry name" value="OGT"/>
    <property type="match status" value="1"/>
</dbReference>
<dbReference type="Gene3D" id="3.30.160.70">
    <property type="entry name" value="Methylated DNA-protein cysteine methyltransferase domain"/>
    <property type="match status" value="1"/>
</dbReference>
<keyword evidence="7 9" id="KW-0234">DNA repair</keyword>
<evidence type="ECO:0000259" key="11">
    <source>
        <dbReference type="Pfam" id="PF02870"/>
    </source>
</evidence>
<dbReference type="GO" id="GO:0006307">
    <property type="term" value="P:DNA alkylation repair"/>
    <property type="evidence" value="ECO:0007669"/>
    <property type="project" value="UniProtKB-UniRule"/>
</dbReference>
<feature type="domain" description="Methylguanine DNA methyltransferase ribonuclease-like" evidence="11">
    <location>
        <begin position="7"/>
        <end position="69"/>
    </location>
</feature>
<accession>A0A6N3BTQ8</accession>
<dbReference type="PANTHER" id="PTHR10815">
    <property type="entry name" value="METHYLATED-DNA--PROTEIN-CYSTEINE METHYLTRANSFERASE"/>
    <property type="match status" value="1"/>
</dbReference>
<feature type="active site" description="Nucleophile; methyl group acceptor" evidence="9">
    <location>
        <position position="134"/>
    </location>
</feature>
<dbReference type="InterPro" id="IPR001497">
    <property type="entry name" value="MethylDNA_cys_MeTrfase_AS"/>
</dbReference>
<dbReference type="Pfam" id="PF02870">
    <property type="entry name" value="Methyltransf_1N"/>
    <property type="match status" value="1"/>
</dbReference>
<dbReference type="SUPFAM" id="SSF53155">
    <property type="entry name" value="Methylated DNA-protein cysteine methyltransferase domain"/>
    <property type="match status" value="1"/>
</dbReference>
<comment type="subcellular location">
    <subcellularLocation>
        <location evidence="9">Cytoplasm</location>
    </subcellularLocation>
</comment>
<keyword evidence="3 9" id="KW-0963">Cytoplasm</keyword>
<dbReference type="FunFam" id="1.10.10.10:FF:000214">
    <property type="entry name" value="Methylated-DNA--protein-cysteine methyltransferase"/>
    <property type="match status" value="1"/>
</dbReference>
<dbReference type="SUPFAM" id="SSF46767">
    <property type="entry name" value="Methylated DNA-protein cysteine methyltransferase, C-terminal domain"/>
    <property type="match status" value="1"/>
</dbReference>
<dbReference type="InterPro" id="IPR036217">
    <property type="entry name" value="MethylDNA_cys_MeTrfase_DNAb"/>
</dbReference>
<evidence type="ECO:0000256" key="6">
    <source>
        <dbReference type="ARBA" id="ARBA00022763"/>
    </source>
</evidence>
<dbReference type="InterPro" id="IPR036388">
    <property type="entry name" value="WH-like_DNA-bd_sf"/>
</dbReference>
<dbReference type="EMBL" id="CACRUO010000031">
    <property type="protein sequence ID" value="VYU06544.1"/>
    <property type="molecule type" value="Genomic_DNA"/>
</dbReference>
<comment type="function">
    <text evidence="9">Involved in the cellular defense against the biological effects of O6-methylguanine (O6-MeG) and O4-methylthymine (O4-MeT) in DNA. Repairs the methylated nucleobase in DNA by stoichiometrically transferring the methyl group to a cysteine residue in the enzyme. This is a suicide reaction: the enzyme is irreversibly inactivated.</text>
</comment>
<dbReference type="InterPro" id="IPR023546">
    <property type="entry name" value="MGMT"/>
</dbReference>
<dbReference type="CDD" id="cd06445">
    <property type="entry name" value="ATase"/>
    <property type="match status" value="1"/>
</dbReference>
<evidence type="ECO:0000256" key="3">
    <source>
        <dbReference type="ARBA" id="ARBA00022490"/>
    </source>
</evidence>
<evidence type="ECO:0000313" key="12">
    <source>
        <dbReference type="EMBL" id="VYU06544.1"/>
    </source>
</evidence>
<dbReference type="EC" id="2.1.1.63" evidence="9"/>
<evidence type="ECO:0000259" key="10">
    <source>
        <dbReference type="Pfam" id="PF01035"/>
    </source>
</evidence>
<comment type="similarity">
    <text evidence="2 9">Belongs to the MGMT family.</text>
</comment>
<comment type="miscellaneous">
    <text evidence="9">This enzyme catalyzes only one turnover and therefore is not strictly catalytic. According to one definition, an enzyme is a biocatalyst that acts repeatedly and over many reaction cycles.</text>
</comment>
<reference evidence="12" key="1">
    <citation type="submission" date="2019-11" db="EMBL/GenBank/DDBJ databases">
        <authorList>
            <person name="Feng L."/>
        </authorList>
    </citation>
    <scope>NUCLEOTIDE SEQUENCE</scope>
    <source>
        <strain evidence="12">SsimulansLFYP27</strain>
    </source>
</reference>
<dbReference type="GO" id="GO:0005737">
    <property type="term" value="C:cytoplasm"/>
    <property type="evidence" value="ECO:0007669"/>
    <property type="project" value="UniProtKB-SubCell"/>
</dbReference>
<evidence type="ECO:0000256" key="9">
    <source>
        <dbReference type="HAMAP-Rule" id="MF_00772"/>
    </source>
</evidence>
<dbReference type="InterPro" id="IPR014048">
    <property type="entry name" value="MethylDNA_cys_MeTrfase_DNA-bd"/>
</dbReference>
<keyword evidence="6 9" id="KW-0227">DNA damage</keyword>
<dbReference type="InterPro" id="IPR008332">
    <property type="entry name" value="MethylG_MeTrfase_N"/>
</dbReference>
<feature type="domain" description="Methylated-DNA-[protein]-cysteine S-methyltransferase DNA binding" evidence="10">
    <location>
        <begin position="78"/>
        <end position="162"/>
    </location>
</feature>
<evidence type="ECO:0000256" key="1">
    <source>
        <dbReference type="ARBA" id="ARBA00001286"/>
    </source>
</evidence>
<dbReference type="Gene3D" id="1.10.10.10">
    <property type="entry name" value="Winged helix-like DNA-binding domain superfamily/Winged helix DNA-binding domain"/>
    <property type="match status" value="1"/>
</dbReference>
<dbReference type="RefSeq" id="WP_057510009.1">
    <property type="nucleotide sequence ID" value="NZ_CACRUO010000031.1"/>
</dbReference>
<sequence length="170" mass="19147">MTKMSDYQSPIGTLTLVSEDDVLTGIYYEGQINKEDPNIDKVALTSVPVFNQVSDWLDRYFKGENPEINFKYHASGTEFREQVWNELVKIPYGELVTYGDIARKIAQLRGKKKMSAQAVGGAVGSNPISIIIPCHRVVGHHNKLTGYGGGLDRKRYLLECEHHDLNQFTT</sequence>
<dbReference type="GO" id="GO:0003908">
    <property type="term" value="F:methylated-DNA-[protein]-cysteine S-methyltransferase activity"/>
    <property type="evidence" value="ECO:0007669"/>
    <property type="project" value="UniProtKB-UniRule"/>
</dbReference>
<dbReference type="GO" id="GO:0032259">
    <property type="term" value="P:methylation"/>
    <property type="evidence" value="ECO:0007669"/>
    <property type="project" value="UniProtKB-KW"/>
</dbReference>
<dbReference type="GeneID" id="77330701"/>
<dbReference type="PANTHER" id="PTHR10815:SF5">
    <property type="entry name" value="METHYLATED-DNA--PROTEIN-CYSTEINE METHYLTRANSFERASE"/>
    <property type="match status" value="1"/>
</dbReference>
<evidence type="ECO:0000256" key="2">
    <source>
        <dbReference type="ARBA" id="ARBA00008711"/>
    </source>
</evidence>
<comment type="catalytic activity">
    <reaction evidence="8 9">
        <text>a 6-O-methyl-2'-deoxyguanosine in DNA + L-cysteinyl-[protein] = S-methyl-L-cysteinyl-[protein] + a 2'-deoxyguanosine in DNA</text>
        <dbReference type="Rhea" id="RHEA:24000"/>
        <dbReference type="Rhea" id="RHEA-COMP:10131"/>
        <dbReference type="Rhea" id="RHEA-COMP:10132"/>
        <dbReference type="Rhea" id="RHEA-COMP:11367"/>
        <dbReference type="Rhea" id="RHEA-COMP:11368"/>
        <dbReference type="ChEBI" id="CHEBI:29950"/>
        <dbReference type="ChEBI" id="CHEBI:82612"/>
        <dbReference type="ChEBI" id="CHEBI:85445"/>
        <dbReference type="ChEBI" id="CHEBI:85448"/>
        <dbReference type="EC" id="2.1.1.63"/>
    </reaction>
</comment>